<dbReference type="InterPro" id="IPR003660">
    <property type="entry name" value="HAMP_dom"/>
</dbReference>
<feature type="transmembrane region" description="Helical" evidence="10">
    <location>
        <begin position="20"/>
        <end position="39"/>
    </location>
</feature>
<keyword evidence="14" id="KW-1185">Reference proteome</keyword>
<evidence type="ECO:0000313" key="13">
    <source>
        <dbReference type="EMBL" id="OJF15016.1"/>
    </source>
</evidence>
<dbReference type="SMART" id="SM00388">
    <property type="entry name" value="HisKA"/>
    <property type="match status" value="1"/>
</dbReference>
<feature type="domain" description="Histidine kinase" evidence="11">
    <location>
        <begin position="387"/>
        <end position="601"/>
    </location>
</feature>
<dbReference type="InterPro" id="IPR003661">
    <property type="entry name" value="HisK_dim/P_dom"/>
</dbReference>
<feature type="transmembrane region" description="Helical" evidence="10">
    <location>
        <begin position="307"/>
        <end position="328"/>
    </location>
</feature>
<dbReference type="SUPFAM" id="SSF55874">
    <property type="entry name" value="ATPase domain of HSP90 chaperone/DNA topoisomerase II/histidine kinase"/>
    <property type="match status" value="1"/>
</dbReference>
<evidence type="ECO:0000259" key="11">
    <source>
        <dbReference type="PROSITE" id="PS50109"/>
    </source>
</evidence>
<dbReference type="GO" id="GO:0000155">
    <property type="term" value="F:phosphorelay sensor kinase activity"/>
    <property type="evidence" value="ECO:0007669"/>
    <property type="project" value="InterPro"/>
</dbReference>
<dbReference type="GO" id="GO:0005886">
    <property type="term" value="C:plasma membrane"/>
    <property type="evidence" value="ECO:0007669"/>
    <property type="project" value="UniProtKB-SubCell"/>
</dbReference>
<feature type="domain" description="HAMP" evidence="12">
    <location>
        <begin position="329"/>
        <end position="379"/>
    </location>
</feature>
<dbReference type="SUPFAM" id="SSF47384">
    <property type="entry name" value="Homodimeric domain of signal transducing histidine kinase"/>
    <property type="match status" value="1"/>
</dbReference>
<dbReference type="Pfam" id="PF02518">
    <property type="entry name" value="HATPase_c"/>
    <property type="match status" value="1"/>
</dbReference>
<dbReference type="Pfam" id="PF00512">
    <property type="entry name" value="HisKA"/>
    <property type="match status" value="1"/>
</dbReference>
<evidence type="ECO:0000256" key="10">
    <source>
        <dbReference type="SAM" id="Phobius"/>
    </source>
</evidence>
<dbReference type="CDD" id="cd00075">
    <property type="entry name" value="HATPase"/>
    <property type="match status" value="1"/>
</dbReference>
<dbReference type="Gene3D" id="1.10.287.130">
    <property type="match status" value="1"/>
</dbReference>
<evidence type="ECO:0000256" key="8">
    <source>
        <dbReference type="ARBA" id="ARBA00022989"/>
    </source>
</evidence>
<dbReference type="PANTHER" id="PTHR43711:SF1">
    <property type="entry name" value="HISTIDINE KINASE 1"/>
    <property type="match status" value="1"/>
</dbReference>
<comment type="caution">
    <text evidence="13">The sequence shown here is derived from an EMBL/GenBank/DDBJ whole genome shotgun (WGS) entry which is preliminary data.</text>
</comment>
<dbReference type="SUPFAM" id="SSF158472">
    <property type="entry name" value="HAMP domain-like"/>
    <property type="match status" value="1"/>
</dbReference>
<evidence type="ECO:0000256" key="9">
    <source>
        <dbReference type="ARBA" id="ARBA00023012"/>
    </source>
</evidence>
<dbReference type="EMBL" id="MEIA01000071">
    <property type="protein sequence ID" value="OJF15016.1"/>
    <property type="molecule type" value="Genomic_DNA"/>
</dbReference>
<proteinExistence type="predicted"/>
<dbReference type="PROSITE" id="PS50885">
    <property type="entry name" value="HAMP"/>
    <property type="match status" value="1"/>
</dbReference>
<dbReference type="InterPro" id="IPR003594">
    <property type="entry name" value="HATPase_dom"/>
</dbReference>
<comment type="subcellular location">
    <subcellularLocation>
        <location evidence="2">Cell membrane</location>
    </subcellularLocation>
</comment>
<keyword evidence="4" id="KW-0597">Phosphoprotein</keyword>
<reference evidence="13 14" key="1">
    <citation type="submission" date="2016-09" db="EMBL/GenBank/DDBJ databases">
        <title>Couchioplanes caeruleus draft genome sequence.</title>
        <authorList>
            <person name="Sheehan J."/>
            <person name="Caffrey P."/>
        </authorList>
    </citation>
    <scope>NUCLEOTIDE SEQUENCE [LARGE SCALE GENOMIC DNA]</scope>
    <source>
        <strain evidence="13 14">DSM 43634</strain>
    </source>
</reference>
<evidence type="ECO:0000256" key="7">
    <source>
        <dbReference type="ARBA" id="ARBA00022777"/>
    </source>
</evidence>
<gene>
    <name evidence="13" type="ORF">BG844_06770</name>
</gene>
<dbReference type="Proteomes" id="UP000182486">
    <property type="component" value="Unassembled WGS sequence"/>
</dbReference>
<accession>A0A1K0FQQ7</accession>
<keyword evidence="7 13" id="KW-0418">Kinase</keyword>
<dbReference type="Gene3D" id="6.10.340.10">
    <property type="match status" value="1"/>
</dbReference>
<dbReference type="SMART" id="SM00304">
    <property type="entry name" value="HAMP"/>
    <property type="match status" value="1"/>
</dbReference>
<keyword evidence="5" id="KW-0808">Transferase</keyword>
<dbReference type="SMART" id="SM00387">
    <property type="entry name" value="HATPase_c"/>
    <property type="match status" value="1"/>
</dbReference>
<keyword evidence="8 10" id="KW-1133">Transmembrane helix</keyword>
<evidence type="ECO:0000256" key="6">
    <source>
        <dbReference type="ARBA" id="ARBA00022692"/>
    </source>
</evidence>
<keyword evidence="9" id="KW-0902">Two-component regulatory system</keyword>
<evidence type="ECO:0000256" key="5">
    <source>
        <dbReference type="ARBA" id="ARBA00022679"/>
    </source>
</evidence>
<evidence type="ECO:0000256" key="4">
    <source>
        <dbReference type="ARBA" id="ARBA00022553"/>
    </source>
</evidence>
<dbReference type="FunFam" id="3.30.565.10:FF:000006">
    <property type="entry name" value="Sensor histidine kinase WalK"/>
    <property type="match status" value="1"/>
</dbReference>
<dbReference type="InterPro" id="IPR005467">
    <property type="entry name" value="His_kinase_dom"/>
</dbReference>
<evidence type="ECO:0000259" key="12">
    <source>
        <dbReference type="PROSITE" id="PS50885"/>
    </source>
</evidence>
<evidence type="ECO:0000313" key="14">
    <source>
        <dbReference type="Proteomes" id="UP000182486"/>
    </source>
</evidence>
<organism evidence="13 14">
    <name type="scientific">Couchioplanes caeruleus subsp. caeruleus</name>
    <dbReference type="NCBI Taxonomy" id="56427"/>
    <lineage>
        <taxon>Bacteria</taxon>
        <taxon>Bacillati</taxon>
        <taxon>Actinomycetota</taxon>
        <taxon>Actinomycetes</taxon>
        <taxon>Micromonosporales</taxon>
        <taxon>Micromonosporaceae</taxon>
        <taxon>Couchioplanes</taxon>
    </lineage>
</organism>
<comment type="catalytic activity">
    <reaction evidence="1">
        <text>ATP + protein L-histidine = ADP + protein N-phospho-L-histidine.</text>
        <dbReference type="EC" id="2.7.13.3"/>
    </reaction>
</comment>
<dbReference type="CDD" id="cd00082">
    <property type="entry name" value="HisKA"/>
    <property type="match status" value="1"/>
</dbReference>
<dbReference type="AlphaFoldDB" id="A0A1K0FQQ7"/>
<evidence type="ECO:0000256" key="3">
    <source>
        <dbReference type="ARBA" id="ARBA00012438"/>
    </source>
</evidence>
<dbReference type="Pfam" id="PF00672">
    <property type="entry name" value="HAMP"/>
    <property type="match status" value="1"/>
</dbReference>
<dbReference type="InterPro" id="IPR036097">
    <property type="entry name" value="HisK_dim/P_sf"/>
</dbReference>
<dbReference type="RefSeq" id="WP_071803877.1">
    <property type="nucleotide sequence ID" value="NZ_MEIA01000071.1"/>
</dbReference>
<keyword evidence="6 10" id="KW-0812">Transmembrane</keyword>
<keyword evidence="10" id="KW-0472">Membrane</keyword>
<dbReference type="CDD" id="cd06225">
    <property type="entry name" value="HAMP"/>
    <property type="match status" value="1"/>
</dbReference>
<dbReference type="InterPro" id="IPR036890">
    <property type="entry name" value="HATPase_C_sf"/>
</dbReference>
<dbReference type="PRINTS" id="PR00344">
    <property type="entry name" value="BCTRLSENSOR"/>
</dbReference>
<dbReference type="EC" id="2.7.13.3" evidence="3"/>
<sequence>MSRAAGARRVPLHRSLITRLLATSVLVAVAAIVATAWLATQTVTRAIQQEQGRSLADDKSVYDTLVGFAATHRDWTGVDVVVAERAAKLGRRITLMTEDRRPIADSAPGPSLAAARPSATVDPLRLDLALTGSDVRIDPRVVGPYRLPADERTALDKAAQDQLACLRESGTGGELVNSPTGRPSVRTSGSIAELDVGVSCDRLGELGRTRTEEKALSDLERRAAPCLGLDDRSFLRIDTDFTARVLKLPNGGSLQDTSVADKAARCIERARQAQLKQYVAPPALLFVTDPDDKAGQPVFNLSRTNTLRIAVVTGAVLVVAVLVTILAGRRLVRPLRALTAAADGPADHHSRVPVTTADEIGYLARALNDLAERRKRSESLRRAMVSDVAHELRTPLTNIRSWLEAAQDGLTTTGPGLLELLHEEAVQLQHIIDDLSDLAAADAGNLRVHRDEVYVRDILAQVAEAHRSAAETAGVRLSMEVADDPQVMADPVRLRQLVGNLVSNGIRHTPAGGAVTVSAATDDAGLTVEVRDTGTGIAAEDLPKIFDRFWRADRSRNRATGGSGLGLSIVRKLVEAHGGEISVTSEPAAGTVFTVRLPSAVSADPGRSP</sequence>
<name>A0A1K0FQQ7_9ACTN</name>
<dbReference type="InterPro" id="IPR050736">
    <property type="entry name" value="Sensor_HK_Regulatory"/>
</dbReference>
<protein>
    <recommendedName>
        <fullName evidence="3">histidine kinase</fullName>
        <ecNumber evidence="3">2.7.13.3</ecNumber>
    </recommendedName>
</protein>
<dbReference type="Gene3D" id="3.30.565.10">
    <property type="entry name" value="Histidine kinase-like ATPase, C-terminal domain"/>
    <property type="match status" value="1"/>
</dbReference>
<dbReference type="InterPro" id="IPR004358">
    <property type="entry name" value="Sig_transdc_His_kin-like_C"/>
</dbReference>
<dbReference type="PROSITE" id="PS50109">
    <property type="entry name" value="HIS_KIN"/>
    <property type="match status" value="1"/>
</dbReference>
<evidence type="ECO:0000256" key="1">
    <source>
        <dbReference type="ARBA" id="ARBA00000085"/>
    </source>
</evidence>
<dbReference type="PANTHER" id="PTHR43711">
    <property type="entry name" value="TWO-COMPONENT HISTIDINE KINASE"/>
    <property type="match status" value="1"/>
</dbReference>
<evidence type="ECO:0000256" key="2">
    <source>
        <dbReference type="ARBA" id="ARBA00004236"/>
    </source>
</evidence>